<dbReference type="eggNOG" id="KOG0676">
    <property type="taxonomic scope" value="Eukaryota"/>
</dbReference>
<dbReference type="HOGENOM" id="CLU_023246_0_0_1"/>
<keyword evidence="4" id="KW-1185">Reference proteome</keyword>
<dbReference type="Gene3D" id="3.90.640.10">
    <property type="entry name" value="Actin, Chain A, domain 4"/>
    <property type="match status" value="1"/>
</dbReference>
<dbReference type="PANTHER" id="PTHR11937">
    <property type="entry name" value="ACTIN"/>
    <property type="match status" value="1"/>
</dbReference>
<dbReference type="OrthoDB" id="337660at2759"/>
<dbReference type="OMA" id="GDYRGWI"/>
<gene>
    <name evidence="3" type="ORF">PFICI_09034</name>
</gene>
<evidence type="ECO:0000256" key="2">
    <source>
        <dbReference type="SAM" id="MobiDB-lite"/>
    </source>
</evidence>
<dbReference type="Proteomes" id="UP000030651">
    <property type="component" value="Unassembled WGS sequence"/>
</dbReference>
<feature type="region of interest" description="Disordered" evidence="2">
    <location>
        <begin position="422"/>
        <end position="469"/>
    </location>
</feature>
<dbReference type="AlphaFoldDB" id="W3X1Y8"/>
<dbReference type="GeneID" id="19274047"/>
<dbReference type="KEGG" id="pfy:PFICI_09034"/>
<dbReference type="Gene3D" id="3.30.420.40">
    <property type="match status" value="2"/>
</dbReference>
<dbReference type="SUPFAM" id="SSF53067">
    <property type="entry name" value="Actin-like ATPase domain"/>
    <property type="match status" value="2"/>
</dbReference>
<feature type="region of interest" description="Disordered" evidence="2">
    <location>
        <begin position="1"/>
        <end position="44"/>
    </location>
</feature>
<proteinExistence type="inferred from homology"/>
<dbReference type="RefSeq" id="XP_007835806.1">
    <property type="nucleotide sequence ID" value="XM_007837615.1"/>
</dbReference>
<dbReference type="SMART" id="SM00268">
    <property type="entry name" value="ACTIN"/>
    <property type="match status" value="1"/>
</dbReference>
<name>W3X1Y8_PESFW</name>
<evidence type="ECO:0000256" key="1">
    <source>
        <dbReference type="RuleBase" id="RU000487"/>
    </source>
</evidence>
<evidence type="ECO:0000313" key="3">
    <source>
        <dbReference type="EMBL" id="ETS79181.1"/>
    </source>
</evidence>
<dbReference type="EMBL" id="KI912114">
    <property type="protein sequence ID" value="ETS79181.1"/>
    <property type="molecule type" value="Genomic_DNA"/>
</dbReference>
<comment type="similarity">
    <text evidence="1">Belongs to the actin family.</text>
</comment>
<reference evidence="4" key="1">
    <citation type="journal article" date="2015" name="BMC Genomics">
        <title>Genomic and transcriptomic analysis of the endophytic fungus Pestalotiopsis fici reveals its lifestyle and high potential for synthesis of natural products.</title>
        <authorList>
            <person name="Wang X."/>
            <person name="Zhang X."/>
            <person name="Liu L."/>
            <person name="Xiang M."/>
            <person name="Wang W."/>
            <person name="Sun X."/>
            <person name="Che Y."/>
            <person name="Guo L."/>
            <person name="Liu G."/>
            <person name="Guo L."/>
            <person name="Wang C."/>
            <person name="Yin W.B."/>
            <person name="Stadler M."/>
            <person name="Zhang X."/>
            <person name="Liu X."/>
        </authorList>
    </citation>
    <scope>NUCLEOTIDE SEQUENCE [LARGE SCALE GENOMIC DNA]</scope>
    <source>
        <strain evidence="4">W106-1 / CGMCC3.15140</strain>
    </source>
</reference>
<accession>W3X1Y8</accession>
<feature type="compositionally biased region" description="Polar residues" evidence="2">
    <location>
        <begin position="1"/>
        <end position="14"/>
    </location>
</feature>
<dbReference type="InParanoid" id="W3X1Y8"/>
<dbReference type="InterPro" id="IPR004000">
    <property type="entry name" value="Actin"/>
</dbReference>
<organism evidence="3 4">
    <name type="scientific">Pestalotiopsis fici (strain W106-1 / CGMCC3.15140)</name>
    <dbReference type="NCBI Taxonomy" id="1229662"/>
    <lineage>
        <taxon>Eukaryota</taxon>
        <taxon>Fungi</taxon>
        <taxon>Dikarya</taxon>
        <taxon>Ascomycota</taxon>
        <taxon>Pezizomycotina</taxon>
        <taxon>Sordariomycetes</taxon>
        <taxon>Xylariomycetidae</taxon>
        <taxon>Amphisphaeriales</taxon>
        <taxon>Sporocadaceae</taxon>
        <taxon>Pestalotiopsis</taxon>
    </lineage>
</organism>
<dbReference type="InterPro" id="IPR043129">
    <property type="entry name" value="ATPase_NBD"/>
</dbReference>
<evidence type="ECO:0008006" key="5">
    <source>
        <dbReference type="Google" id="ProtNLM"/>
    </source>
</evidence>
<evidence type="ECO:0000313" key="4">
    <source>
        <dbReference type="Proteomes" id="UP000030651"/>
    </source>
</evidence>
<dbReference type="STRING" id="1229662.W3X1Y8"/>
<dbReference type="Pfam" id="PF00022">
    <property type="entry name" value="Actin"/>
    <property type="match status" value="1"/>
</dbReference>
<feature type="compositionally biased region" description="Low complexity" evidence="2">
    <location>
        <begin position="35"/>
        <end position="44"/>
    </location>
</feature>
<protein>
    <recommendedName>
        <fullName evidence="5">Actin-related protein RO7</fullName>
    </recommendedName>
</protein>
<sequence length="569" mass="62492">MSSSANIPHRTISSIRGGAGSSKEGVPHTPARPHSSSIIGSPSGGRVEEDVIVIELGCRNVRVGFAGDYEPKRIITFDADSDKRVGDLRAWEAGYAEKWRERLAGRPWGFQHELFQLDCRGQDMALVGDKLERGLRDAFATHLLLDSTKPKKISLVLTPALPLPIISSVIDTIFIHFQAPSISLLSSPVATTFAAGIRSALVVDIGWHETTVTGIYEYREVNTMRSTRAGKMLLEETRNFLVDAIQPRTEATQGSIPTTNDVVDFEDCEEVATRMLWCKKAHRTPIQDTPLGLHTLHEQDENEGVDPTEDTTPTPIYLSSCSPPKTLQIPFSKLAEPCEATFFQTPYATATFDDEELPIHLLVYLVLLKLPMDVRAICMSRIIFTGGCSKVLGLRRRVFDELRLLVEERGWDPVQGRGVQAYRNNPKLKRNGGTKIRETPIPSIQTPEGSEDKDETPTLGDPSLAPAEEDPVNSAILKEKGYKPPVQGTLRVIDSMGPWIGASLATQLKISALAAVERDLWMQQGLNGASKPNEIDAQAQQTRMSRQSMGPGGLAKSQGNWTLGVWGAV</sequence>